<dbReference type="GO" id="GO:0016020">
    <property type="term" value="C:membrane"/>
    <property type="evidence" value="ECO:0007669"/>
    <property type="project" value="UniProtKB-SubCell"/>
</dbReference>
<dbReference type="PANTHER" id="PTHR21716:SF4">
    <property type="entry name" value="TRANSMEMBRANE PROTEIN 245"/>
    <property type="match status" value="1"/>
</dbReference>
<dbReference type="HOGENOM" id="CLU_041771_1_0_5"/>
<dbReference type="Proteomes" id="UP000009044">
    <property type="component" value="Chromosome"/>
</dbReference>
<evidence type="ECO:0000256" key="2">
    <source>
        <dbReference type="ARBA" id="ARBA00009773"/>
    </source>
</evidence>
<dbReference type="Pfam" id="PF01594">
    <property type="entry name" value="AI-2E_transport"/>
    <property type="match status" value="1"/>
</dbReference>
<sequence length="363" mass="38983">MVARYPNNQDRSRPMDENRNRTQYIGTFIFVCAVLLFSAWIEQSFLFAFVWGGILSITTYPLYRRLVQRGMGNCMAAGLIAAGIFALLAVPMIAMAVRAGLELPSLMAWGRGALHDGIPLSPQVAEIPRIGPRLAGLWQHYLSDPAELRHWTSVASRMFATGDGRELPHRLMEMTETFVIATLSVYFYLAASRTLQTDIRAVGSRFLGTRARDVIRNTVGAVRGTVAGLVLVGLGQGVLVGIGYFIAGTPHPALLTLLTAVVSIIPFCGPILLCATVLMTFAANGVTQAVIVTVIGSIAYGAGDHFVRPKLISGSTSIPFLAVLTAILGGLHMFGLLGLFIGPTVIAVALSLWRTAAAEEQAR</sequence>
<dbReference type="PATRIC" id="fig|634177.7.peg.641"/>
<dbReference type="EMBL" id="AP012159">
    <property type="protein sequence ID" value="BAK82949.1"/>
    <property type="molecule type" value="Genomic_DNA"/>
</dbReference>
<evidence type="ECO:0000256" key="1">
    <source>
        <dbReference type="ARBA" id="ARBA00004141"/>
    </source>
</evidence>
<protein>
    <submittedName>
        <fullName evidence="7">Transporter</fullName>
    </submittedName>
</protein>
<keyword evidence="5 6" id="KW-0472">Membrane</keyword>
<proteinExistence type="inferred from homology"/>
<feature type="transmembrane region" description="Helical" evidence="6">
    <location>
        <begin position="253"/>
        <end position="274"/>
    </location>
</feature>
<name>G2I4A2_KOMMN</name>
<evidence type="ECO:0000256" key="3">
    <source>
        <dbReference type="ARBA" id="ARBA00022692"/>
    </source>
</evidence>
<dbReference type="PANTHER" id="PTHR21716">
    <property type="entry name" value="TRANSMEMBRANE PROTEIN"/>
    <property type="match status" value="1"/>
</dbReference>
<organism evidence="7 8">
    <name type="scientific">Komagataeibacter medellinensis (strain NBRC 3288 / BCRC 11682 / LMG 1693 / Kondo 51)</name>
    <name type="common">Gluconacetobacter medellinensis</name>
    <dbReference type="NCBI Taxonomy" id="634177"/>
    <lineage>
        <taxon>Bacteria</taxon>
        <taxon>Pseudomonadati</taxon>
        <taxon>Pseudomonadota</taxon>
        <taxon>Alphaproteobacteria</taxon>
        <taxon>Acetobacterales</taxon>
        <taxon>Acetobacteraceae</taxon>
        <taxon>Komagataeibacter</taxon>
    </lineage>
</organism>
<comment type="similarity">
    <text evidence="2">Belongs to the autoinducer-2 exporter (AI-2E) (TC 2.A.86) family.</text>
</comment>
<evidence type="ECO:0000313" key="7">
    <source>
        <dbReference type="EMBL" id="BAK82949.1"/>
    </source>
</evidence>
<feature type="transmembrane region" description="Helical" evidence="6">
    <location>
        <begin position="21"/>
        <end position="39"/>
    </location>
</feature>
<dbReference type="STRING" id="634177.GLX_05370"/>
<reference evidence="8" key="1">
    <citation type="journal article" date="2011" name="J. Bacteriol.">
        <title>Complete genome sequence of NBRC 3288, a unique cellulose-nonproducing strain of Gluconacetobacter xylinus isolated from vinegar.</title>
        <authorList>
            <person name="Ogino H."/>
            <person name="Azuma Y."/>
            <person name="Hosoyama A."/>
            <person name="Nakazawa H."/>
            <person name="Matsutani M."/>
            <person name="Hasegawa A."/>
            <person name="Otsuyama K."/>
            <person name="Matsushita K."/>
            <person name="Fujita N."/>
            <person name="Shirai M."/>
        </authorList>
    </citation>
    <scope>NUCLEOTIDE SEQUENCE [LARGE SCALE GENOMIC DNA]</scope>
    <source>
        <strain evidence="8">NBRC 3288 / BCRC 11682 / LMG 1693</strain>
    </source>
</reference>
<evidence type="ECO:0000256" key="4">
    <source>
        <dbReference type="ARBA" id="ARBA00022989"/>
    </source>
</evidence>
<feature type="transmembrane region" description="Helical" evidence="6">
    <location>
        <begin position="177"/>
        <end position="195"/>
    </location>
</feature>
<evidence type="ECO:0000256" key="6">
    <source>
        <dbReference type="SAM" id="Phobius"/>
    </source>
</evidence>
<dbReference type="AlphaFoldDB" id="G2I4A2"/>
<dbReference type="InterPro" id="IPR002549">
    <property type="entry name" value="AI-2E-like"/>
</dbReference>
<accession>G2I4A2</accession>
<feature type="transmembrane region" description="Helical" evidence="6">
    <location>
        <begin position="45"/>
        <end position="63"/>
    </location>
</feature>
<feature type="transmembrane region" description="Helical" evidence="6">
    <location>
        <begin position="281"/>
        <end position="300"/>
    </location>
</feature>
<evidence type="ECO:0000313" key="8">
    <source>
        <dbReference type="Proteomes" id="UP000009044"/>
    </source>
</evidence>
<evidence type="ECO:0000256" key="5">
    <source>
        <dbReference type="ARBA" id="ARBA00023136"/>
    </source>
</evidence>
<dbReference type="eggNOG" id="COG0628">
    <property type="taxonomic scope" value="Bacteria"/>
</dbReference>
<keyword evidence="4 6" id="KW-1133">Transmembrane helix</keyword>
<gene>
    <name evidence="7" type="ordered locus">GLX_05370</name>
</gene>
<dbReference type="KEGG" id="gxy:GLX_05370"/>
<feature type="transmembrane region" description="Helical" evidence="6">
    <location>
        <begin position="226"/>
        <end position="247"/>
    </location>
</feature>
<feature type="transmembrane region" description="Helical" evidence="6">
    <location>
        <begin position="75"/>
        <end position="97"/>
    </location>
</feature>
<comment type="subcellular location">
    <subcellularLocation>
        <location evidence="1">Membrane</location>
        <topology evidence="1">Multi-pass membrane protein</topology>
    </subcellularLocation>
</comment>
<feature type="transmembrane region" description="Helical" evidence="6">
    <location>
        <begin position="320"/>
        <end position="353"/>
    </location>
</feature>
<keyword evidence="3 6" id="KW-0812">Transmembrane</keyword>